<organism evidence="1 2">
    <name type="scientific">Halalkalibacter okhensis</name>
    <dbReference type="NCBI Taxonomy" id="333138"/>
    <lineage>
        <taxon>Bacteria</taxon>
        <taxon>Bacillati</taxon>
        <taxon>Bacillota</taxon>
        <taxon>Bacilli</taxon>
        <taxon>Bacillales</taxon>
        <taxon>Bacillaceae</taxon>
        <taxon>Halalkalibacter</taxon>
    </lineage>
</organism>
<protein>
    <submittedName>
        <fullName evidence="1">Uncharacterized protein</fullName>
    </submittedName>
</protein>
<gene>
    <name evidence="1" type="ORF">LQ50_17095</name>
</gene>
<dbReference type="Proteomes" id="UP000030832">
    <property type="component" value="Unassembled WGS sequence"/>
</dbReference>
<comment type="caution">
    <text evidence="1">The sequence shown here is derived from an EMBL/GenBank/DDBJ whole genome shotgun (WGS) entry which is preliminary data.</text>
</comment>
<reference evidence="1 2" key="1">
    <citation type="submission" date="2014-09" db="EMBL/GenBank/DDBJ databases">
        <title>Genome sequencing and annotation of Bacillus Okhensis strain Kh10-101T.</title>
        <authorList>
            <person name="Prakash J.S."/>
        </authorList>
    </citation>
    <scope>NUCLEOTIDE SEQUENCE [LARGE SCALE GENOMIC DNA]</scope>
    <source>
        <strain evidence="2">Kh10-101T</strain>
    </source>
</reference>
<keyword evidence="2" id="KW-1185">Reference proteome</keyword>
<proteinExistence type="predicted"/>
<dbReference type="EMBL" id="JRJU01000023">
    <property type="protein sequence ID" value="KHF39144.1"/>
    <property type="molecule type" value="Genomic_DNA"/>
</dbReference>
<accession>A0A0B0IGE2</accession>
<evidence type="ECO:0000313" key="2">
    <source>
        <dbReference type="Proteomes" id="UP000030832"/>
    </source>
</evidence>
<dbReference type="AlphaFoldDB" id="A0A0B0IGE2"/>
<sequence length="65" mass="7727">MTSAPFHYEKKRFFTAIIFTKTAYDYEECQIKEKEQETFLSQLALILVGVYTLRKYTNVHVSLDQ</sequence>
<name>A0A0B0IGE2_9BACI</name>
<evidence type="ECO:0000313" key="1">
    <source>
        <dbReference type="EMBL" id="KHF39144.1"/>
    </source>
</evidence>